<reference evidence="2 5" key="3">
    <citation type="submission" date="2023-07" db="EMBL/GenBank/DDBJ databases">
        <title>Genome content predicts the carbon catabolic preferences of heterotrophic bacteria.</title>
        <authorList>
            <person name="Gralka M."/>
        </authorList>
    </citation>
    <scope>NUCLEOTIDE SEQUENCE [LARGE SCALE GENOMIC DNA]</scope>
    <source>
        <strain evidence="2 5">4G03</strain>
    </source>
</reference>
<evidence type="ECO:0000313" key="4">
    <source>
        <dbReference type="Proteomes" id="UP000222163"/>
    </source>
</evidence>
<dbReference type="Proteomes" id="UP001242342">
    <property type="component" value="Unassembled WGS sequence"/>
</dbReference>
<dbReference type="Gene3D" id="3.20.20.80">
    <property type="entry name" value="Glycosidases"/>
    <property type="match status" value="1"/>
</dbReference>
<feature type="chain" id="PRO_5013766929" evidence="1">
    <location>
        <begin position="21"/>
        <end position="335"/>
    </location>
</feature>
<dbReference type="Proteomes" id="UP000222163">
    <property type="component" value="Unassembled WGS sequence"/>
</dbReference>
<keyword evidence="1" id="KW-0732">Signal</keyword>
<dbReference type="AlphaFoldDB" id="A0A2G1BV20"/>
<evidence type="ECO:0000313" key="2">
    <source>
        <dbReference type="EMBL" id="MDP2539887.1"/>
    </source>
</evidence>
<evidence type="ECO:0000313" key="3">
    <source>
        <dbReference type="EMBL" id="PHN97856.1"/>
    </source>
</evidence>
<dbReference type="InterPro" id="IPR017853">
    <property type="entry name" value="GH"/>
</dbReference>
<proteinExistence type="predicted"/>
<organism evidence="3 4">
    <name type="scientific">Tenacibaculum discolor</name>
    <dbReference type="NCBI Taxonomy" id="361581"/>
    <lineage>
        <taxon>Bacteria</taxon>
        <taxon>Pseudomonadati</taxon>
        <taxon>Bacteroidota</taxon>
        <taxon>Flavobacteriia</taxon>
        <taxon>Flavobacteriales</taxon>
        <taxon>Flavobacteriaceae</taxon>
        <taxon>Tenacibaculum</taxon>
    </lineage>
</organism>
<comment type="caution">
    <text evidence="3">The sequence shown here is derived from an EMBL/GenBank/DDBJ whole genome shotgun (WGS) entry which is preliminary data.</text>
</comment>
<dbReference type="CDD" id="cd19608">
    <property type="entry name" value="GH113_mannanase-like"/>
    <property type="match status" value="1"/>
</dbReference>
<dbReference type="EMBL" id="PDUU01000004">
    <property type="protein sequence ID" value="PHN97856.1"/>
    <property type="molecule type" value="Genomic_DNA"/>
</dbReference>
<keyword evidence="3" id="KW-0378">Hydrolase</keyword>
<keyword evidence="5" id="KW-1185">Reference proteome</keyword>
<dbReference type="EMBL" id="JAUYVU010000001">
    <property type="protein sequence ID" value="MDP2539887.1"/>
    <property type="molecule type" value="Genomic_DNA"/>
</dbReference>
<dbReference type="SUPFAM" id="SSF51445">
    <property type="entry name" value="(Trans)glycosidases"/>
    <property type="match status" value="1"/>
</dbReference>
<dbReference type="GO" id="GO:0016787">
    <property type="term" value="F:hydrolase activity"/>
    <property type="evidence" value="ECO:0007669"/>
    <property type="project" value="UniProtKB-KW"/>
</dbReference>
<evidence type="ECO:0000313" key="5">
    <source>
        <dbReference type="Proteomes" id="UP001242342"/>
    </source>
</evidence>
<feature type="signal peptide" evidence="1">
    <location>
        <begin position="1"/>
        <end position="20"/>
    </location>
</feature>
<dbReference type="InterPro" id="IPR055151">
    <property type="entry name" value="GH113"/>
</dbReference>
<accession>A0A2G1BV20</accession>
<gene>
    <name evidence="3" type="ORF">CSC81_05440</name>
    <name evidence="2" type="ORF">Q8W23_00205</name>
</gene>
<name>A0A2G1BV20_9FLAO</name>
<dbReference type="Pfam" id="PF22612">
    <property type="entry name" value="GH113"/>
    <property type="match status" value="1"/>
</dbReference>
<reference evidence="3" key="2">
    <citation type="submission" date="2017-10" db="EMBL/GenBank/DDBJ databases">
        <authorList>
            <person name="Enke T.N."/>
            <person name="Cordero O.X."/>
        </authorList>
    </citation>
    <scope>NUCLEOTIDE SEQUENCE</scope>
    <source>
        <strain evidence="3">4G03</strain>
    </source>
</reference>
<dbReference type="RefSeq" id="WP_099214765.1">
    <property type="nucleotide sequence ID" value="NZ_JAUYVU010000001.1"/>
</dbReference>
<sequence length="335" mass="39233">MKTLKLFLLSLIIFCSSCTSQSKKINGISFVASSKEITNQHIDDVKKVSANYVTLMPFGFVKNLSSPKVIYNSKNQWFGETKEGVKQYAREFQQSKVKIMLKPQIWVWNGVYTGAIKMDSEAKWKELEESYESFILVFAEIAEEINAEIFCIGTELEQFVKNRPQYWQKLIKKIRKVYSGKLTYAANWDEFKRVSFWKDLDFVGIDAYFPLSDQKSPSIDDLERGWQPHKNEVIQVQSKFNKPVLFTEYGYRSVNFTGKEPWNSGRIEGDVNLENQQKALQALYNQFWKEDWFAGGFVWKWFHNHKEVGGQDNNRFTPQNKPAELTIKKMYESSR</sequence>
<evidence type="ECO:0000256" key="1">
    <source>
        <dbReference type="SAM" id="SignalP"/>
    </source>
</evidence>
<protein>
    <submittedName>
        <fullName evidence="3">Glycoside hydrolase</fullName>
    </submittedName>
</protein>
<reference evidence="3 4" key="1">
    <citation type="journal article" date="2016" name="Nat. Commun.">
        <title>Microbial interactions lead to rapid micro-scale successions on model marine particles.</title>
        <authorList>
            <person name="Datta M.S."/>
            <person name="Sliwerska E."/>
            <person name="Gore J."/>
            <person name="Polz M.F."/>
            <person name="Cordero O.X."/>
        </authorList>
    </citation>
    <scope>NUCLEOTIDE SEQUENCE [LARGE SCALE GENOMIC DNA]</scope>
    <source>
        <strain evidence="3 4">4G03</strain>
    </source>
</reference>